<dbReference type="InterPro" id="IPR015422">
    <property type="entry name" value="PyrdxlP-dep_Trfase_small"/>
</dbReference>
<dbReference type="InterPro" id="IPR004839">
    <property type="entry name" value="Aminotransferase_I/II_large"/>
</dbReference>
<reference evidence="6 7" key="1">
    <citation type="submission" date="2019-02" db="EMBL/GenBank/DDBJ databases">
        <title>Deep-cultivation of Planctomycetes and their phenomic and genomic characterization uncovers novel biology.</title>
        <authorList>
            <person name="Wiegand S."/>
            <person name="Jogler M."/>
            <person name="Boedeker C."/>
            <person name="Pinto D."/>
            <person name="Vollmers J."/>
            <person name="Rivas-Marin E."/>
            <person name="Kohn T."/>
            <person name="Peeters S.H."/>
            <person name="Heuer A."/>
            <person name="Rast P."/>
            <person name="Oberbeckmann S."/>
            <person name="Bunk B."/>
            <person name="Jeske O."/>
            <person name="Meyerdierks A."/>
            <person name="Storesund J.E."/>
            <person name="Kallscheuer N."/>
            <person name="Luecker S."/>
            <person name="Lage O.M."/>
            <person name="Pohl T."/>
            <person name="Merkel B.J."/>
            <person name="Hornburger P."/>
            <person name="Mueller R.-W."/>
            <person name="Bruemmer F."/>
            <person name="Labrenz M."/>
            <person name="Spormann A.M."/>
            <person name="Op den Camp H."/>
            <person name="Overmann J."/>
            <person name="Amann R."/>
            <person name="Jetten M.S.M."/>
            <person name="Mascher T."/>
            <person name="Medema M.H."/>
            <person name="Devos D.P."/>
            <person name="Kaster A.-K."/>
            <person name="Ovreas L."/>
            <person name="Rohde M."/>
            <person name="Galperin M.Y."/>
            <person name="Jogler C."/>
        </authorList>
    </citation>
    <scope>NUCLEOTIDE SEQUENCE [LARGE SCALE GENOMIC DNA]</scope>
    <source>
        <strain evidence="6 7">CA12</strain>
    </source>
</reference>
<evidence type="ECO:0000256" key="2">
    <source>
        <dbReference type="ARBA" id="ARBA00022576"/>
    </source>
</evidence>
<dbReference type="InterPro" id="IPR015424">
    <property type="entry name" value="PyrdxlP-dep_Trfase"/>
</dbReference>
<evidence type="ECO:0000256" key="3">
    <source>
        <dbReference type="ARBA" id="ARBA00022679"/>
    </source>
</evidence>
<dbReference type="InterPro" id="IPR015421">
    <property type="entry name" value="PyrdxlP-dep_Trfase_major"/>
</dbReference>
<evidence type="ECO:0000313" key="6">
    <source>
        <dbReference type="EMBL" id="QDT17111.1"/>
    </source>
</evidence>
<evidence type="ECO:0000256" key="1">
    <source>
        <dbReference type="ARBA" id="ARBA00001933"/>
    </source>
</evidence>
<dbReference type="Gene3D" id="3.90.1150.10">
    <property type="entry name" value="Aspartate Aminotransferase, domain 1"/>
    <property type="match status" value="1"/>
</dbReference>
<dbReference type="Pfam" id="PF00155">
    <property type="entry name" value="Aminotran_1_2"/>
    <property type="match status" value="1"/>
</dbReference>
<dbReference type="AlphaFoldDB" id="A0A517PCP9"/>
<keyword evidence="2 6" id="KW-0032">Aminotransferase</keyword>
<keyword evidence="4" id="KW-0663">Pyridoxal phosphate</keyword>
<proteinExistence type="predicted"/>
<dbReference type="GO" id="GO:1901605">
    <property type="term" value="P:alpha-amino acid metabolic process"/>
    <property type="evidence" value="ECO:0007669"/>
    <property type="project" value="TreeGrafter"/>
</dbReference>
<protein>
    <submittedName>
        <fullName evidence="6">2-aminoadipate transaminase</fullName>
        <ecNumber evidence="6">2.6.1.39</ecNumber>
    </submittedName>
</protein>
<sequence length="427" mass="45326">MSDLPLSDRAGWAADGAISTLMAQAIENPDCLSLAAGFVDPATLPVELVRAAAADVLAEPRANLLLQYGTPAGAGRLRIEVLERFATLEGVPTEELAATKGLTAGRVLLTNGSQQFLSLIAQVLLNPGDICLVAGPTYFVMLGTLAGVGARAVRVETDGDGMVPAGLERALDRFEQAGELARVKLVYLVPDFENPSGVVLSQERRTAILELLERRDPGGRIHVLEDAAYRELSFDGAPSASLWGRDPGDRVIYAGTFSKSFAPGLRIGYGIAPRALVQPLIDRKGNEDFGSAHFNQHLLAKVLESGKYDAHVEEVRDGYRRKCDVLLAALDEHLGGLPGVSWRTPAGGLYVWATLPEGVSTSFGSPLAEAAQHEGVMYVPGELCFAPESADGSPRPAHDMRLSFGVLDAAGLREAAARLGRAVRSVL</sequence>
<dbReference type="PANTHER" id="PTHR42790:SF19">
    <property type="entry name" value="KYNURENINE_ALPHA-AMINOADIPATE AMINOTRANSFERASE, MITOCHONDRIAL"/>
    <property type="match status" value="1"/>
</dbReference>
<gene>
    <name evidence="6" type="primary">lysN</name>
    <name evidence="6" type="ORF">CA12_32230</name>
</gene>
<comment type="cofactor">
    <cofactor evidence="1">
        <name>pyridoxal 5'-phosphate</name>
        <dbReference type="ChEBI" id="CHEBI:597326"/>
    </cofactor>
</comment>
<dbReference type="Proteomes" id="UP000318741">
    <property type="component" value="Chromosome"/>
</dbReference>
<evidence type="ECO:0000259" key="5">
    <source>
        <dbReference type="Pfam" id="PF00155"/>
    </source>
</evidence>
<keyword evidence="7" id="KW-1185">Reference proteome</keyword>
<organism evidence="6 7">
    <name type="scientific">Alienimonas californiensis</name>
    <dbReference type="NCBI Taxonomy" id="2527989"/>
    <lineage>
        <taxon>Bacteria</taxon>
        <taxon>Pseudomonadati</taxon>
        <taxon>Planctomycetota</taxon>
        <taxon>Planctomycetia</taxon>
        <taxon>Planctomycetales</taxon>
        <taxon>Planctomycetaceae</taxon>
        <taxon>Alienimonas</taxon>
    </lineage>
</organism>
<dbReference type="CDD" id="cd00609">
    <property type="entry name" value="AAT_like"/>
    <property type="match status" value="1"/>
</dbReference>
<dbReference type="SUPFAM" id="SSF53383">
    <property type="entry name" value="PLP-dependent transferases"/>
    <property type="match status" value="1"/>
</dbReference>
<accession>A0A517PCP9</accession>
<evidence type="ECO:0000313" key="7">
    <source>
        <dbReference type="Proteomes" id="UP000318741"/>
    </source>
</evidence>
<dbReference type="KEGG" id="acaf:CA12_32230"/>
<dbReference type="PANTHER" id="PTHR42790">
    <property type="entry name" value="AMINOTRANSFERASE"/>
    <property type="match status" value="1"/>
</dbReference>
<dbReference type="RefSeq" id="WP_145360015.1">
    <property type="nucleotide sequence ID" value="NZ_CP036265.1"/>
</dbReference>
<dbReference type="GO" id="GO:0030170">
    <property type="term" value="F:pyridoxal phosphate binding"/>
    <property type="evidence" value="ECO:0007669"/>
    <property type="project" value="InterPro"/>
</dbReference>
<dbReference type="Gene3D" id="3.40.640.10">
    <property type="entry name" value="Type I PLP-dependent aspartate aminotransferase-like (Major domain)"/>
    <property type="match status" value="1"/>
</dbReference>
<evidence type="ECO:0000256" key="4">
    <source>
        <dbReference type="ARBA" id="ARBA00022898"/>
    </source>
</evidence>
<name>A0A517PCP9_9PLAN</name>
<dbReference type="OrthoDB" id="9802328at2"/>
<keyword evidence="3 6" id="KW-0808">Transferase</keyword>
<dbReference type="GO" id="GO:0047536">
    <property type="term" value="F:2-aminoadipate transaminase activity"/>
    <property type="evidence" value="ECO:0007669"/>
    <property type="project" value="UniProtKB-EC"/>
</dbReference>
<dbReference type="EMBL" id="CP036265">
    <property type="protein sequence ID" value="QDT17111.1"/>
    <property type="molecule type" value="Genomic_DNA"/>
</dbReference>
<dbReference type="EC" id="2.6.1.39" evidence="6"/>
<dbReference type="InterPro" id="IPR050859">
    <property type="entry name" value="Class-I_PLP-dep_aminotransf"/>
</dbReference>
<feature type="domain" description="Aminotransferase class I/classII large" evidence="5">
    <location>
        <begin position="30"/>
        <end position="419"/>
    </location>
</feature>